<dbReference type="Proteomes" id="UP000798808">
    <property type="component" value="Unassembled WGS sequence"/>
</dbReference>
<gene>
    <name evidence="1" type="ORF">E1163_02010</name>
</gene>
<evidence type="ECO:0000313" key="2">
    <source>
        <dbReference type="Proteomes" id="UP000798808"/>
    </source>
</evidence>
<name>A0ABW9RJX6_9BACT</name>
<organism evidence="1 2">
    <name type="scientific">Fulvivirga kasyanovii</name>
    <dbReference type="NCBI Taxonomy" id="396812"/>
    <lineage>
        <taxon>Bacteria</taxon>
        <taxon>Pseudomonadati</taxon>
        <taxon>Bacteroidota</taxon>
        <taxon>Cytophagia</taxon>
        <taxon>Cytophagales</taxon>
        <taxon>Fulvivirgaceae</taxon>
        <taxon>Fulvivirga</taxon>
    </lineage>
</organism>
<comment type="caution">
    <text evidence="1">The sequence shown here is derived from an EMBL/GenBank/DDBJ whole genome shotgun (WGS) entry which is preliminary data.</text>
</comment>
<reference evidence="1 2" key="1">
    <citation type="submission" date="2019-02" db="EMBL/GenBank/DDBJ databases">
        <authorList>
            <person name="Goldberg S.R."/>
            <person name="Haltli B.A."/>
            <person name="Correa H."/>
            <person name="Russell K.G."/>
        </authorList>
    </citation>
    <scope>NUCLEOTIDE SEQUENCE [LARGE SCALE GENOMIC DNA]</scope>
    <source>
        <strain evidence="1 2">JCM 16186</strain>
    </source>
</reference>
<accession>A0ABW9RJX6</accession>
<keyword evidence="2" id="KW-1185">Reference proteome</keyword>
<dbReference type="RefSeq" id="WP_155168947.1">
    <property type="nucleotide sequence ID" value="NZ_BAAAFL010000068.1"/>
</dbReference>
<evidence type="ECO:0008006" key="3">
    <source>
        <dbReference type="Google" id="ProtNLM"/>
    </source>
</evidence>
<proteinExistence type="predicted"/>
<evidence type="ECO:0000313" key="1">
    <source>
        <dbReference type="EMBL" id="MTI23718.1"/>
    </source>
</evidence>
<sequence length="145" mass="16574">MKDGVIARLYTTDKVYLDFDPAVPCVIAGKFGFVPSEEFRDMMVHCLGLYKEQMKKFPALGWIANLNQANVYDPVDTKWMIEHWNPAAVEAGMKYIAFVEPESNFVKTSVDRYTKHSVLSGGLIINNFNDVELAKTWLRSQLFTE</sequence>
<protein>
    <recommendedName>
        <fullName evidence="3">STAS/SEC14 domain-containing protein</fullName>
    </recommendedName>
</protein>
<dbReference type="EMBL" id="SMLW01000286">
    <property type="protein sequence ID" value="MTI23718.1"/>
    <property type="molecule type" value="Genomic_DNA"/>
</dbReference>